<dbReference type="Pfam" id="PF01204">
    <property type="entry name" value="Trehalase"/>
    <property type="match status" value="1"/>
</dbReference>
<dbReference type="PANTHER" id="PTHR23403">
    <property type="entry name" value="TREHALASE"/>
    <property type="match status" value="1"/>
</dbReference>
<evidence type="ECO:0000313" key="5">
    <source>
        <dbReference type="Proteomes" id="UP000264120"/>
    </source>
</evidence>
<feature type="region of interest" description="Disordered" evidence="3">
    <location>
        <begin position="79"/>
        <end position="306"/>
    </location>
</feature>
<feature type="region of interest" description="Disordered" evidence="3">
    <location>
        <begin position="861"/>
        <end position="1030"/>
    </location>
</feature>
<dbReference type="Gene3D" id="1.50.10.10">
    <property type="match status" value="1"/>
</dbReference>
<keyword evidence="2 4" id="KW-0326">Glycosidase</keyword>
<feature type="compositionally biased region" description="Polar residues" evidence="3">
    <location>
        <begin position="143"/>
        <end position="154"/>
    </location>
</feature>
<feature type="compositionally biased region" description="Low complexity" evidence="3">
    <location>
        <begin position="230"/>
        <end position="243"/>
    </location>
</feature>
<sequence length="1030" mass="108060">MTGAIRENELPSIWKVSLCDRQERQGIVQELGIHCSKKRRLVKISLLCGSSLSRSLPRHAGLLLAGLLYAGTPALAQTEPAAQQATSPAQPSAAVPSAPPAGAERTAAAPSATVPAPTDSTAATPAKQGEQTPSVPTPEPLSGSGTMPSASPVTTPAAGPASTDAPPVAPSPATADGSGTGNTTTTATPPAAAPTPAPTAVEAPARPDASATTPPTSAGGPTANSDTNVTATPAAPTAAARPATPAPAAPMPASGPTANSVPAAPGNASAPATAQPAAAPPAGQAQAGSTSPAPKDAAQAATTQPHAAGVPLAPVEDLRPPSIALDGLFQAIGEAHIYTDAKTAADAIPDEAPADLLAEYKIARLRPDFSLKDFVAQHFTLPERKTVSYQRSPDENVRDYINGMWEVLSRPPDMAVAYSSQLPLPYTYVVPGGRFSELYYWDSYFTMIGLYENQKIDLMRDMVRDMAAMIDRYGHIPNGSRTYYLSRSEPPFFSLMVDLLAMHDGQLAYTTFLPELQAEYDYWMDGQDSVPPGGAYRRVVRLPDGTVMNRHWDDRDTPRDESYPQDVATAAHSDRPKEEVYRDLRAGSETGWDFSSRWLADGHTLSTIHTTDLLTVELNCLIPHLQQTLAHAYELKGDKEAAARYARLAEERIEAVRRVLWDERRAAYIDYDWKKGESTSILSGATVMPLFLQMATPEQAKAVSETVRKNLLQVGGLIATERTSGQQWDAPNGWAPLQWMAVKGFNEYGYDTLASDIAARWMGRVIGTYEKSGVLLEKYDVVNPYINPKGGKGGGEYPMQIGFGWTNGTLLGFMNRYPQNTRVVLDRNPAADQPSPQPLPPMNAYGVQTDADTLSRYSLPTLDLTPRPVAPTPALPQMSTVGASAPTSATQIPAPAPVSPPAQSEAAPAATSTTPAQQQQDAGSTAAQATPATPQQAPASASTPTTDTAATAPAATQNTAATPQATPPKVETPAQPADNASGTTTPSAPSAPAPAQVEQPAARPVPPDAGSGQTEQKAAPATGKSGSQPK</sequence>
<accession>A0A347WAE5</accession>
<dbReference type="EC" id="3.2.1.28" evidence="4"/>
<dbReference type="NCBIfam" id="NF009773">
    <property type="entry name" value="PRK13270.1"/>
    <property type="match status" value="1"/>
</dbReference>
<evidence type="ECO:0000256" key="1">
    <source>
        <dbReference type="ARBA" id="ARBA00022801"/>
    </source>
</evidence>
<keyword evidence="5" id="KW-1185">Reference proteome</keyword>
<dbReference type="AlphaFoldDB" id="A0A347WAE5"/>
<feature type="region of interest" description="Disordered" evidence="3">
    <location>
        <begin position="549"/>
        <end position="575"/>
    </location>
</feature>
<dbReference type="NCBIfam" id="NF009774">
    <property type="entry name" value="PRK13271.1"/>
    <property type="match status" value="1"/>
</dbReference>
<evidence type="ECO:0000313" key="4">
    <source>
        <dbReference type="EMBL" id="AXY21838.1"/>
    </source>
</evidence>
<dbReference type="InterPro" id="IPR008928">
    <property type="entry name" value="6-hairpin_glycosidase_sf"/>
</dbReference>
<dbReference type="InterPro" id="IPR012341">
    <property type="entry name" value="6hp_glycosidase-like_sf"/>
</dbReference>
<feature type="compositionally biased region" description="Low complexity" evidence="3">
    <location>
        <begin position="198"/>
        <end position="223"/>
    </location>
</feature>
<dbReference type="PRINTS" id="PR00744">
    <property type="entry name" value="GLHYDRLASE37"/>
</dbReference>
<dbReference type="PROSITE" id="PS00928">
    <property type="entry name" value="TREHALASE_2"/>
    <property type="match status" value="1"/>
</dbReference>
<gene>
    <name evidence="4" type="primary">treF</name>
    <name evidence="4" type="ORF">CD178_01041</name>
</gene>
<organism evidence="4 5">
    <name type="scientific">Komagataeibacter saccharivorans</name>
    <dbReference type="NCBI Taxonomy" id="265959"/>
    <lineage>
        <taxon>Bacteria</taxon>
        <taxon>Pseudomonadati</taxon>
        <taxon>Pseudomonadota</taxon>
        <taxon>Alphaproteobacteria</taxon>
        <taxon>Acetobacterales</taxon>
        <taxon>Acetobacteraceae</taxon>
        <taxon>Komagataeibacter</taxon>
    </lineage>
</organism>
<feature type="compositionally biased region" description="Low complexity" evidence="3">
    <location>
        <begin position="901"/>
        <end position="968"/>
    </location>
</feature>
<feature type="compositionally biased region" description="Low complexity" evidence="3">
    <location>
        <begin position="986"/>
        <end position="1002"/>
    </location>
</feature>
<feature type="compositionally biased region" description="Low complexity" evidence="3">
    <location>
        <begin position="297"/>
        <end position="306"/>
    </location>
</feature>
<evidence type="ECO:0000256" key="2">
    <source>
        <dbReference type="ARBA" id="ARBA00023295"/>
    </source>
</evidence>
<dbReference type="KEGG" id="ksc:CD178_01041"/>
<dbReference type="InterPro" id="IPR001661">
    <property type="entry name" value="Glyco_hydro_37"/>
</dbReference>
<name>A0A347WAE5_9PROT</name>
<feature type="compositionally biased region" description="Low complexity" evidence="3">
    <location>
        <begin position="173"/>
        <end position="190"/>
    </location>
</feature>
<feature type="compositionally biased region" description="Low complexity" evidence="3">
    <location>
        <begin position="79"/>
        <end position="126"/>
    </location>
</feature>
<dbReference type="InterPro" id="IPR018232">
    <property type="entry name" value="Glyco_hydro_37_CS"/>
</dbReference>
<feature type="compositionally biased region" description="Basic and acidic residues" evidence="3">
    <location>
        <begin position="550"/>
        <end position="562"/>
    </location>
</feature>
<dbReference type="PROSITE" id="PS00927">
    <property type="entry name" value="TREHALASE_1"/>
    <property type="match status" value="1"/>
</dbReference>
<dbReference type="GO" id="GO:0004555">
    <property type="term" value="F:alpha,alpha-trehalase activity"/>
    <property type="evidence" value="ECO:0007669"/>
    <property type="project" value="UniProtKB-EC"/>
</dbReference>
<dbReference type="PANTHER" id="PTHR23403:SF8">
    <property type="entry name" value="CYTOPLASMIC TREHALASE"/>
    <property type="match status" value="1"/>
</dbReference>
<dbReference type="Proteomes" id="UP000264120">
    <property type="component" value="Chromosome"/>
</dbReference>
<dbReference type="GO" id="GO:0005993">
    <property type="term" value="P:trehalose catabolic process"/>
    <property type="evidence" value="ECO:0007669"/>
    <property type="project" value="TreeGrafter"/>
</dbReference>
<dbReference type="EMBL" id="CP023036">
    <property type="protein sequence ID" value="AXY21838.1"/>
    <property type="molecule type" value="Genomic_DNA"/>
</dbReference>
<dbReference type="SUPFAM" id="SSF48208">
    <property type="entry name" value="Six-hairpin glycosidases"/>
    <property type="match status" value="1"/>
</dbReference>
<feature type="compositionally biased region" description="Polar residues" evidence="3">
    <location>
        <begin position="877"/>
        <end position="891"/>
    </location>
</feature>
<evidence type="ECO:0000256" key="3">
    <source>
        <dbReference type="SAM" id="MobiDB-lite"/>
    </source>
</evidence>
<reference evidence="4 5" key="1">
    <citation type="submission" date="2017-08" db="EMBL/GenBank/DDBJ databases">
        <title>Complete genome sequence of Gluconacetobacter saccharivorans CV1 isolated from Fermented Vinegar.</title>
        <authorList>
            <person name="Kim S.-Y."/>
        </authorList>
    </citation>
    <scope>NUCLEOTIDE SEQUENCE [LARGE SCALE GENOMIC DNA]</scope>
    <source>
        <strain evidence="4 5">CV1</strain>
    </source>
</reference>
<feature type="compositionally biased region" description="Low complexity" evidence="3">
    <location>
        <begin position="251"/>
        <end position="290"/>
    </location>
</feature>
<keyword evidence="1 4" id="KW-0378">Hydrolase</keyword>
<proteinExistence type="predicted"/>
<protein>
    <submittedName>
        <fullName evidence="4">Cytoplasmic trehalase</fullName>
        <ecNumber evidence="4">3.2.1.28</ecNumber>
    </submittedName>
</protein>
<feature type="region of interest" description="Disordered" evidence="3">
    <location>
        <begin position="827"/>
        <end position="846"/>
    </location>
</feature>